<dbReference type="FunCoup" id="A0A0H5S9M2">
    <property type="interactions" value="101"/>
</dbReference>
<accession>A0A4E9FEN4</accession>
<dbReference type="InterPro" id="IPR004911">
    <property type="entry name" value="Interferon-induced_GILT"/>
</dbReference>
<dbReference type="PANTHER" id="PTHR13234:SF70">
    <property type="entry name" value="GILT-LIKE PROTEIN C02D5.2"/>
    <property type="match status" value="1"/>
</dbReference>
<reference evidence="4 6" key="1">
    <citation type="journal article" date="2007" name="Science">
        <title>Draft genome of the filarial nematode parasite Brugia malayi.</title>
        <authorList>
            <person name="Ghedin E."/>
            <person name="Wang S."/>
            <person name="Spiro D."/>
            <person name="Caler E."/>
            <person name="Zhao Q."/>
            <person name="Crabtree J."/>
            <person name="Allen J.E."/>
            <person name="Delcher A.L."/>
            <person name="Guiliano D.B."/>
            <person name="Miranda-Saavedra D."/>
            <person name="Angiuoli S.V."/>
            <person name="Creasy T."/>
            <person name="Amedeo P."/>
            <person name="Haas B."/>
            <person name="El-Sayed N.M."/>
            <person name="Wortman J.R."/>
            <person name="Feldblyum T."/>
            <person name="Tallon L."/>
            <person name="Schatz M."/>
            <person name="Shumway M."/>
            <person name="Koo H."/>
            <person name="Salzberg S.L."/>
            <person name="Schobel S."/>
            <person name="Pertea M."/>
            <person name="Pop M."/>
            <person name="White O."/>
            <person name="Barton G.J."/>
            <person name="Carlow C.K."/>
            <person name="Crawford M.J."/>
            <person name="Daub J."/>
            <person name="Dimmic M.W."/>
            <person name="Estes C.F."/>
            <person name="Foster J.M."/>
            <person name="Ganatra M."/>
            <person name="Gregory W.F."/>
            <person name="Johnson N.M."/>
            <person name="Jin J."/>
            <person name="Komuniecki R."/>
            <person name="Korf I."/>
            <person name="Kumar S."/>
            <person name="Laney S."/>
            <person name="Li B.W."/>
            <person name="Li W."/>
            <person name="Lindblom T.H."/>
            <person name="Lustigman S."/>
            <person name="Ma D."/>
            <person name="Maina C.V."/>
            <person name="Martin D.M."/>
            <person name="McCarter J.P."/>
            <person name="McReynolds L."/>
            <person name="Mitreva M."/>
            <person name="Nutman T.B."/>
            <person name="Parkinson J."/>
            <person name="Peregrin-Alvarez J.M."/>
            <person name="Poole C."/>
            <person name="Ren Q."/>
            <person name="Saunders L."/>
            <person name="Sluder A.E."/>
            <person name="Smith K."/>
            <person name="Stanke M."/>
            <person name="Unnasch T.R."/>
            <person name="Ware J."/>
            <person name="Wei A.D."/>
            <person name="Weil G."/>
            <person name="Williams D.J."/>
            <person name="Zhang Y."/>
            <person name="Williams S.A."/>
            <person name="Fraser-Liggett C."/>
            <person name="Slatko B."/>
            <person name="Blaxter M.L."/>
            <person name="Scott A.L."/>
        </authorList>
    </citation>
    <scope>NUCLEOTIDE SEQUENCE</scope>
    <source>
        <strain evidence="4 6">FR3</strain>
    </source>
</reference>
<name>A0A0H5S9M2_BRUMA</name>
<feature type="transmembrane region" description="Helical" evidence="3">
    <location>
        <begin position="20"/>
        <end position="40"/>
    </location>
</feature>
<keyword evidence="3" id="KW-1133">Transmembrane helix</keyword>
<organism evidence="4">
    <name type="scientific">Brugia malayi</name>
    <name type="common">Filarial nematode worm</name>
    <dbReference type="NCBI Taxonomy" id="6279"/>
    <lineage>
        <taxon>Eukaryota</taxon>
        <taxon>Metazoa</taxon>
        <taxon>Ecdysozoa</taxon>
        <taxon>Nematoda</taxon>
        <taxon>Chromadorea</taxon>
        <taxon>Rhabditida</taxon>
        <taxon>Spirurina</taxon>
        <taxon>Spiruromorpha</taxon>
        <taxon>Filarioidea</taxon>
        <taxon>Onchocercidae</taxon>
        <taxon>Brugia</taxon>
    </lineage>
</organism>
<dbReference type="AlphaFoldDB" id="A0A0H5S9M2"/>
<keyword evidence="3" id="KW-0472">Membrane</keyword>
<gene>
    <name evidence="4 5 7" type="ORF">Bm1914</name>
    <name evidence="5" type="ORF">BM_BM1914</name>
    <name evidence="4" type="ORF">BM_Bm1914</name>
</gene>
<dbReference type="GO" id="GO:0016671">
    <property type="term" value="F:oxidoreductase activity, acting on a sulfur group of donors, disulfide as acceptor"/>
    <property type="evidence" value="ECO:0007669"/>
    <property type="project" value="InterPro"/>
</dbReference>
<comment type="similarity">
    <text evidence="1">Belongs to the GILT family.</text>
</comment>
<dbReference type="KEGG" id="bmy:BM_BM1914"/>
<protein>
    <submittedName>
        <fullName evidence="4">Bm1914</fullName>
    </submittedName>
    <submittedName>
        <fullName evidence="5 7">Interferon gamma-inducible thiol reductase</fullName>
    </submittedName>
</protein>
<evidence type="ECO:0000256" key="1">
    <source>
        <dbReference type="ARBA" id="ARBA00005679"/>
    </source>
</evidence>
<proteinExistence type="inferred from homology"/>
<dbReference type="RefSeq" id="XP_042934168.1">
    <property type="nucleotide sequence ID" value="XM_043078234.1"/>
</dbReference>
<dbReference type="WBParaSite" id="Bm1914a.1">
    <property type="protein sequence ID" value="Bm1914a.1"/>
    <property type="gene ID" value="WBGene00222175"/>
</dbReference>
<evidence type="ECO:0000313" key="5">
    <source>
        <dbReference type="EMBL" id="VIO93249.1"/>
    </source>
</evidence>
<evidence type="ECO:0000256" key="3">
    <source>
        <dbReference type="SAM" id="Phobius"/>
    </source>
</evidence>
<reference evidence="5" key="3">
    <citation type="submission" date="2019-04" db="EMBL/GenBank/DDBJ databases">
        <authorList>
            <person name="Howe K."/>
            <person name="Paulini M."/>
            <person name="Williams G."/>
        </authorList>
    </citation>
    <scope>NUCLEOTIDE SEQUENCE [LARGE SCALE GENOMIC DNA]</scope>
    <source>
        <strain evidence="5">FR3</strain>
    </source>
</reference>
<dbReference type="OrthoDB" id="958254at2759"/>
<dbReference type="Proteomes" id="UP000006672">
    <property type="component" value="Unassembled WGS sequence"/>
</dbReference>
<accession>A0A0H5S9M2</accession>
<dbReference type="CTD" id="6106355"/>
<dbReference type="EMBL" id="CAAKNF010000193">
    <property type="protein sequence ID" value="VIO93249.1"/>
    <property type="molecule type" value="Genomic_DNA"/>
</dbReference>
<evidence type="ECO:0000313" key="4">
    <source>
        <dbReference type="EMBL" id="CRZ24840.1"/>
    </source>
</evidence>
<evidence type="ECO:0000313" key="6">
    <source>
        <dbReference type="Proteomes" id="UP000006672"/>
    </source>
</evidence>
<dbReference type="GeneID" id="6106355"/>
<evidence type="ECO:0000256" key="2">
    <source>
        <dbReference type="ARBA" id="ARBA00023180"/>
    </source>
</evidence>
<reference evidence="7" key="4">
    <citation type="submission" date="2019-12" db="UniProtKB">
        <authorList>
            <consortium name="WormBaseParasite"/>
        </authorList>
    </citation>
    <scope>IDENTIFICATION</scope>
</reference>
<dbReference type="Pfam" id="PF03227">
    <property type="entry name" value="GILT"/>
    <property type="match status" value="1"/>
</dbReference>
<dbReference type="OMA" id="YIEAQCP"/>
<evidence type="ECO:0000313" key="7">
    <source>
        <dbReference type="WBParaSite" id="Bm1914a.1"/>
    </source>
</evidence>
<keyword evidence="2" id="KW-0325">Glycoprotein</keyword>
<keyword evidence="6" id="KW-1185">Reference proteome</keyword>
<dbReference type="EMBL" id="LN856990">
    <property type="protein sequence ID" value="CRZ24840.1"/>
    <property type="molecule type" value="Genomic_DNA"/>
</dbReference>
<dbReference type="PANTHER" id="PTHR13234">
    <property type="entry name" value="GAMMA-INTERFERON INDUCIBLE LYSOSOMAL THIOL REDUCTASE GILT"/>
    <property type="match status" value="1"/>
</dbReference>
<sequence>MELQNGVIKSMVRYLFCFKCHYFCILPGVILIFIVYQWLFTLLLEKSTVKERPLIKLQTSEATIGNIVKLAAYIEAQCPDTSRFVHQQLLPVWQELSVTNRITLKIVPFGKAKCDPVGNDYSCKCQHGPPECELNQLMNCVIEIVKNPRQYVPVISCIQGKRDLRSAGLKCLSKLSVSSKSILRCAEGEEGRRLLAEAGVETERLQPPLNFVPWIMINGIRSSDAFYDLKKNLCDALDPVPDQCKKQQ</sequence>
<keyword evidence="3" id="KW-0812">Transmembrane</keyword>
<reference evidence="4" key="2">
    <citation type="submission" date="2012-12" db="EMBL/GenBank/DDBJ databases">
        <authorList>
            <person name="Gao Y.W."/>
            <person name="Fan S.T."/>
            <person name="Sun H.T."/>
            <person name="Wang Z."/>
            <person name="Gao X.L."/>
            <person name="Li Y.G."/>
            <person name="Wang T.C."/>
            <person name="Zhang K."/>
            <person name="Xu W.W."/>
            <person name="Yu Z.J."/>
            <person name="Xia X.Z."/>
        </authorList>
    </citation>
    <scope>NUCLEOTIDE SEQUENCE</scope>
    <source>
        <strain evidence="4">FR3</strain>
    </source>
</reference>